<name>A0ABP9WNR4_9GAMM</name>
<evidence type="ECO:0000313" key="7">
    <source>
        <dbReference type="EMBL" id="GAA5524760.1"/>
    </source>
</evidence>
<reference evidence="7 8" key="1">
    <citation type="submission" date="2024-02" db="EMBL/GenBank/DDBJ databases">
        <title>Microbulbifer aestuariivivens NBRC 112533.</title>
        <authorList>
            <person name="Ichikawa N."/>
            <person name="Katano-Makiyama Y."/>
            <person name="Hidaka K."/>
        </authorList>
    </citation>
    <scope>NUCLEOTIDE SEQUENCE [LARGE SCALE GENOMIC DNA]</scope>
    <source>
        <strain evidence="7 8">NBRC 112533</strain>
    </source>
</reference>
<feature type="binding site" evidence="5">
    <location>
        <begin position="122"/>
        <end position="125"/>
    </location>
    <ligand>
        <name>FMN</name>
        <dbReference type="ChEBI" id="CHEBI:58210"/>
    </ligand>
</feature>
<evidence type="ECO:0000256" key="2">
    <source>
        <dbReference type="ARBA" id="ARBA00022630"/>
    </source>
</evidence>
<evidence type="ECO:0000313" key="8">
    <source>
        <dbReference type="Proteomes" id="UP001408594"/>
    </source>
</evidence>
<evidence type="ECO:0000256" key="5">
    <source>
        <dbReference type="HAMAP-Rule" id="MF_01984"/>
    </source>
</evidence>
<dbReference type="NCBIfam" id="TIGR00421">
    <property type="entry name" value="ubiX_pad"/>
    <property type="match status" value="1"/>
</dbReference>
<keyword evidence="4 5" id="KW-0808">Transferase</keyword>
<dbReference type="PANTHER" id="PTHR43374">
    <property type="entry name" value="FLAVIN PRENYLTRANSFERASE"/>
    <property type="match status" value="1"/>
</dbReference>
<dbReference type="HAMAP" id="MF_01984">
    <property type="entry name" value="ubiX_pad"/>
    <property type="match status" value="1"/>
</dbReference>
<comment type="caution">
    <text evidence="5">Lacks conserved residue(s) required for the propagation of feature annotation.</text>
</comment>
<dbReference type="InterPro" id="IPR003382">
    <property type="entry name" value="Flavoprotein"/>
</dbReference>
<organism evidence="7 8">
    <name type="scientific">Microbulbifer aestuariivivens</name>
    <dbReference type="NCBI Taxonomy" id="1908308"/>
    <lineage>
        <taxon>Bacteria</taxon>
        <taxon>Pseudomonadati</taxon>
        <taxon>Pseudomonadota</taxon>
        <taxon>Gammaproteobacteria</taxon>
        <taxon>Cellvibrionales</taxon>
        <taxon>Microbulbiferaceae</taxon>
        <taxon>Microbulbifer</taxon>
    </lineage>
</organism>
<evidence type="ECO:0000259" key="6">
    <source>
        <dbReference type="Pfam" id="PF02441"/>
    </source>
</evidence>
<keyword evidence="3 5" id="KW-0288">FMN</keyword>
<feature type="binding site" evidence="5">
    <location>
        <begin position="29"/>
        <end position="31"/>
    </location>
    <ligand>
        <name>FMN</name>
        <dbReference type="ChEBI" id="CHEBI:58210"/>
    </ligand>
</feature>
<dbReference type="InterPro" id="IPR036551">
    <property type="entry name" value="Flavin_trans-like"/>
</dbReference>
<evidence type="ECO:0000256" key="3">
    <source>
        <dbReference type="ARBA" id="ARBA00022643"/>
    </source>
</evidence>
<sequence>MPRVETELAEAAFPKQAVFSKTVTLAMTGASGAQYGLRLLQCLLAADVRVWLLLSDAARVVIDTETDVQLPRHEDDTAVETFLARRFGAREGQLKLFGKRDWFSPVASGTGSPASMVVCPASGGTLSAIACGASNNLIERAADVALKERRQLILVPREAPYSEIHLENMLKLTRMGAVILPASPGFYQQPRTLEDLVDFVVARLLDQLGVEQGLLPRWGEPQ</sequence>
<comment type="function">
    <text evidence="5">Flavin prenyltransferase that catalyzes the synthesis of the prenylated FMN cofactor (prenyl-FMN) for 4-hydroxy-3-polyprenylbenzoic acid decarboxylase UbiD. The prenyltransferase is metal-independent and links a dimethylallyl moiety from dimethylallyl monophosphate (DMAP) to the flavin N5 and C6 atoms of FMN.</text>
</comment>
<feature type="binding site" evidence="5">
    <location>
        <position position="203"/>
    </location>
    <ligand>
        <name>dimethylallyl phosphate</name>
        <dbReference type="ChEBI" id="CHEBI:88052"/>
    </ligand>
</feature>
<dbReference type="InterPro" id="IPR004507">
    <property type="entry name" value="UbiX-like"/>
</dbReference>
<keyword evidence="8" id="KW-1185">Reference proteome</keyword>
<accession>A0ABP9WNR4</accession>
<comment type="caution">
    <text evidence="7">The sequence shown here is derived from an EMBL/GenBank/DDBJ whole genome shotgun (WGS) entry which is preliminary data.</text>
</comment>
<dbReference type="Gene3D" id="3.40.50.1950">
    <property type="entry name" value="Flavin prenyltransferase-like"/>
    <property type="match status" value="1"/>
</dbReference>
<feature type="binding site" evidence="5">
    <location>
        <position position="55"/>
    </location>
    <ligand>
        <name>FMN</name>
        <dbReference type="ChEBI" id="CHEBI:58210"/>
    </ligand>
</feature>
<feature type="binding site" evidence="5">
    <location>
        <position position="187"/>
    </location>
    <ligand>
        <name>dimethylallyl phosphate</name>
        <dbReference type="ChEBI" id="CHEBI:88052"/>
    </ligand>
</feature>
<evidence type="ECO:0000256" key="1">
    <source>
        <dbReference type="ARBA" id="ARBA00022602"/>
    </source>
</evidence>
<proteinExistence type="inferred from homology"/>
<keyword evidence="1 5" id="KW-0637">Prenyltransferase</keyword>
<dbReference type="Proteomes" id="UP001408594">
    <property type="component" value="Unassembled WGS sequence"/>
</dbReference>
<dbReference type="SUPFAM" id="SSF52507">
    <property type="entry name" value="Homo-oligomeric flavin-containing Cys decarboxylases, HFCD"/>
    <property type="match status" value="1"/>
</dbReference>
<dbReference type="Pfam" id="PF02441">
    <property type="entry name" value="Flavoprotein"/>
    <property type="match status" value="1"/>
</dbReference>
<gene>
    <name evidence="5 7" type="primary">ubiX</name>
    <name evidence="7" type="ORF">Maes01_01319</name>
</gene>
<protein>
    <recommendedName>
        <fullName evidence="5">Flavin prenyltransferase UbiX</fullName>
        <ecNumber evidence="5">2.5.1.129</ecNumber>
    </recommendedName>
</protein>
<dbReference type="EMBL" id="BAABRT010000008">
    <property type="protein sequence ID" value="GAA5524760.1"/>
    <property type="molecule type" value="Genomic_DNA"/>
</dbReference>
<feature type="domain" description="Flavoprotein" evidence="6">
    <location>
        <begin position="21"/>
        <end position="208"/>
    </location>
</feature>
<dbReference type="PANTHER" id="PTHR43374:SF1">
    <property type="entry name" value="FLAVIN PRENYLTRANSFERASE PAD1, MITOCHONDRIAL"/>
    <property type="match status" value="1"/>
</dbReference>
<keyword evidence="2 5" id="KW-0285">Flavoprotein</keyword>
<evidence type="ECO:0000256" key="4">
    <source>
        <dbReference type="ARBA" id="ARBA00022679"/>
    </source>
</evidence>
<comment type="similarity">
    <text evidence="5">Belongs to the UbiX/PAD1 family.</text>
</comment>
<comment type="catalytic activity">
    <reaction evidence="5">
        <text>dimethylallyl phosphate + FMNH2 = prenylated FMNH2 + phosphate</text>
        <dbReference type="Rhea" id="RHEA:37743"/>
        <dbReference type="ChEBI" id="CHEBI:43474"/>
        <dbReference type="ChEBI" id="CHEBI:57618"/>
        <dbReference type="ChEBI" id="CHEBI:87467"/>
        <dbReference type="ChEBI" id="CHEBI:88052"/>
        <dbReference type="EC" id="2.5.1.129"/>
    </reaction>
</comment>
<feature type="binding site" evidence="5">
    <location>
        <position position="157"/>
    </location>
    <ligand>
        <name>FMN</name>
        <dbReference type="ChEBI" id="CHEBI:58210"/>
    </ligand>
</feature>
<dbReference type="EC" id="2.5.1.129" evidence="5"/>